<dbReference type="PANTHER" id="PTHR28620">
    <property type="entry name" value="CENTROMERE PROTEIN V"/>
    <property type="match status" value="1"/>
</dbReference>
<dbReference type="Gene3D" id="2.170.150.70">
    <property type="match status" value="1"/>
</dbReference>
<comment type="similarity">
    <text evidence="1">Belongs to the Gfa family.</text>
</comment>
<dbReference type="AlphaFoldDB" id="A0A4P6P403"/>
<dbReference type="Pfam" id="PF04828">
    <property type="entry name" value="GFA"/>
    <property type="match status" value="1"/>
</dbReference>
<reference evidence="5 6" key="1">
    <citation type="submission" date="2018-12" db="EMBL/GenBank/DDBJ databases">
        <title>Complete genome of Litorilituus sediminis.</title>
        <authorList>
            <person name="Liu A."/>
            <person name="Rong J."/>
        </authorList>
    </citation>
    <scope>NUCLEOTIDE SEQUENCE [LARGE SCALE GENOMIC DNA]</scope>
    <source>
        <strain evidence="5 6">JCM 17549</strain>
    </source>
</reference>
<feature type="domain" description="CENP-V/GFA" evidence="4">
    <location>
        <begin position="2"/>
        <end position="117"/>
    </location>
</feature>
<dbReference type="EMBL" id="CP034759">
    <property type="protein sequence ID" value="QBG36034.1"/>
    <property type="molecule type" value="Genomic_DNA"/>
</dbReference>
<organism evidence="5 6">
    <name type="scientific">Litorilituus sediminis</name>
    <dbReference type="NCBI Taxonomy" id="718192"/>
    <lineage>
        <taxon>Bacteria</taxon>
        <taxon>Pseudomonadati</taxon>
        <taxon>Pseudomonadota</taxon>
        <taxon>Gammaproteobacteria</taxon>
        <taxon>Alteromonadales</taxon>
        <taxon>Colwelliaceae</taxon>
        <taxon>Litorilituus</taxon>
    </lineage>
</organism>
<evidence type="ECO:0000256" key="3">
    <source>
        <dbReference type="ARBA" id="ARBA00022833"/>
    </source>
</evidence>
<dbReference type="RefSeq" id="WP_130601792.1">
    <property type="nucleotide sequence ID" value="NZ_CP034759.1"/>
</dbReference>
<sequence length="121" mass="13489">MVKASCHCGNIEIEIEIAEQPQALVSCNCSICNKIGALWGHMSPKVVSVTEKEQASKSYSWGDKDLAFHHCTLCGCTTHYMPTDASSDRMAVNYRMVDRNVVDAMHIKNFDGADTWKFISE</sequence>
<evidence type="ECO:0000259" key="4">
    <source>
        <dbReference type="PROSITE" id="PS51891"/>
    </source>
</evidence>
<dbReference type="InterPro" id="IPR052355">
    <property type="entry name" value="CENP-V-like"/>
</dbReference>
<dbReference type="PROSITE" id="PS51891">
    <property type="entry name" value="CENP_V_GFA"/>
    <property type="match status" value="1"/>
</dbReference>
<dbReference type="PANTHER" id="PTHR28620:SF1">
    <property type="entry name" value="CENP-V_GFA DOMAIN-CONTAINING PROTEIN"/>
    <property type="match status" value="1"/>
</dbReference>
<keyword evidence="3" id="KW-0862">Zinc</keyword>
<dbReference type="Proteomes" id="UP000290244">
    <property type="component" value="Chromosome"/>
</dbReference>
<dbReference type="InterPro" id="IPR011057">
    <property type="entry name" value="Mss4-like_sf"/>
</dbReference>
<protein>
    <submittedName>
        <fullName evidence="5">Aldehyde-activating protein</fullName>
    </submittedName>
</protein>
<name>A0A4P6P403_9GAMM</name>
<proteinExistence type="inferred from homology"/>
<gene>
    <name evidence="5" type="ORF">EMK97_10105</name>
</gene>
<dbReference type="GO" id="GO:0046872">
    <property type="term" value="F:metal ion binding"/>
    <property type="evidence" value="ECO:0007669"/>
    <property type="project" value="UniProtKB-KW"/>
</dbReference>
<evidence type="ECO:0000313" key="6">
    <source>
        <dbReference type="Proteomes" id="UP000290244"/>
    </source>
</evidence>
<dbReference type="KEGG" id="lsd:EMK97_10105"/>
<keyword evidence="2" id="KW-0479">Metal-binding</keyword>
<dbReference type="InterPro" id="IPR006913">
    <property type="entry name" value="CENP-V/GFA"/>
</dbReference>
<evidence type="ECO:0000256" key="2">
    <source>
        <dbReference type="ARBA" id="ARBA00022723"/>
    </source>
</evidence>
<dbReference type="GO" id="GO:0016846">
    <property type="term" value="F:carbon-sulfur lyase activity"/>
    <property type="evidence" value="ECO:0007669"/>
    <property type="project" value="InterPro"/>
</dbReference>
<accession>A0A4P6P403</accession>
<dbReference type="OrthoDB" id="9805575at2"/>
<evidence type="ECO:0000313" key="5">
    <source>
        <dbReference type="EMBL" id="QBG36034.1"/>
    </source>
</evidence>
<keyword evidence="6" id="KW-1185">Reference proteome</keyword>
<evidence type="ECO:0000256" key="1">
    <source>
        <dbReference type="ARBA" id="ARBA00005495"/>
    </source>
</evidence>
<dbReference type="SUPFAM" id="SSF51316">
    <property type="entry name" value="Mss4-like"/>
    <property type="match status" value="1"/>
</dbReference>